<keyword evidence="4" id="KW-1185">Reference proteome</keyword>
<proteinExistence type="predicted"/>
<gene>
    <name evidence="3" type="primary">terZ</name>
    <name evidence="3" type="ORF">EM595_p0551</name>
</gene>
<protein>
    <submittedName>
        <fullName evidence="3">Tellurium resistance protein TerZ</fullName>
    </submittedName>
</protein>
<reference evidence="4" key="1">
    <citation type="submission" date="2015-11" db="EMBL/GenBank/DDBJ databases">
        <authorList>
            <person name="Blom J."/>
        </authorList>
    </citation>
    <scope>NUCLEOTIDE SEQUENCE [LARGE SCALE GENOMIC DNA]</scope>
    <source>
        <plasmid evidence="4">pEM01</plasmid>
    </source>
</reference>
<dbReference type="PATRIC" id="fig|1619313.3.peg.4183"/>
<evidence type="ECO:0000313" key="3">
    <source>
        <dbReference type="EMBL" id="CUU26247.1"/>
    </source>
</evidence>
<feature type="domain" description="TerD" evidence="2">
    <location>
        <begin position="2"/>
        <end position="184"/>
    </location>
</feature>
<sequence length="195" mass="21037">MVSLTKNQTVSLAKQSSALSHIQFGLGWDPIKKKGFLGGLFGGGSDSIDLDASCVMLDSAGNVIDTVWFRQLRSKDGSVQHSGDNLTGEGDGDDENIKADLSRLPANVEYLVLTVNSFRGQSFNEVDNAFCRVVDQQGKELARYKLTEQGNHTAVVIASLRRSGGEWNFTAHGLASRGKTIEEMLADITSAVVRS</sequence>
<geneLocation type="plasmid" evidence="4">
    <name>pEM01</name>
</geneLocation>
<evidence type="ECO:0000313" key="4">
    <source>
        <dbReference type="Proteomes" id="UP000059419"/>
    </source>
</evidence>
<dbReference type="PANTHER" id="PTHR32097:SF17">
    <property type="entry name" value="CAMP-BINDING PROTEIN 1-RELATED"/>
    <property type="match status" value="1"/>
</dbReference>
<dbReference type="KEGG" id="ege:EM595_p0551"/>
<organism evidence="3 4">
    <name type="scientific">Duffyella gerundensis</name>
    <dbReference type="NCBI Taxonomy" id="1619313"/>
    <lineage>
        <taxon>Bacteria</taxon>
        <taxon>Pseudomonadati</taxon>
        <taxon>Pseudomonadota</taxon>
        <taxon>Gammaproteobacteria</taxon>
        <taxon>Enterobacterales</taxon>
        <taxon>Erwiniaceae</taxon>
        <taxon>Duffyella</taxon>
    </lineage>
</organism>
<evidence type="ECO:0000256" key="1">
    <source>
        <dbReference type="ARBA" id="ARBA00022686"/>
    </source>
</evidence>
<dbReference type="Pfam" id="PF02342">
    <property type="entry name" value="TerD"/>
    <property type="match status" value="1"/>
</dbReference>
<dbReference type="AlphaFoldDB" id="A0A0U5LCM2"/>
<keyword evidence="1" id="KW-0778">Tellurium resistance</keyword>
<dbReference type="RefSeq" id="WP_067436952.1">
    <property type="nucleotide sequence ID" value="NZ_CP072599.1"/>
</dbReference>
<name>A0A0U5LCM2_9GAMM</name>
<dbReference type="InterPro" id="IPR051324">
    <property type="entry name" value="Stress/Tellurium_Resist"/>
</dbReference>
<dbReference type="GO" id="GO:0046690">
    <property type="term" value="P:response to tellurium ion"/>
    <property type="evidence" value="ECO:0007669"/>
    <property type="project" value="UniProtKB-KW"/>
</dbReference>
<dbReference type="GeneID" id="84615159"/>
<dbReference type="OrthoDB" id="570928at2"/>
<accession>A0A0U5LCM2</accession>
<dbReference type="Proteomes" id="UP000059419">
    <property type="component" value="Plasmid pEM01"/>
</dbReference>
<dbReference type="EMBL" id="LN907828">
    <property type="protein sequence ID" value="CUU26247.1"/>
    <property type="molecule type" value="Genomic_DNA"/>
</dbReference>
<evidence type="ECO:0000259" key="2">
    <source>
        <dbReference type="Pfam" id="PF02342"/>
    </source>
</evidence>
<dbReference type="CDD" id="cd06974">
    <property type="entry name" value="TerD_like"/>
    <property type="match status" value="1"/>
</dbReference>
<dbReference type="PANTHER" id="PTHR32097">
    <property type="entry name" value="CAMP-BINDING PROTEIN 1-RELATED"/>
    <property type="match status" value="1"/>
</dbReference>
<dbReference type="InterPro" id="IPR003325">
    <property type="entry name" value="TerD"/>
</dbReference>
<dbReference type="Gene3D" id="2.60.60.30">
    <property type="entry name" value="sav2460 like domains"/>
    <property type="match status" value="1"/>
</dbReference>